<dbReference type="GO" id="GO:0051225">
    <property type="term" value="P:spindle assembly"/>
    <property type="evidence" value="ECO:0007669"/>
    <property type="project" value="InterPro"/>
</dbReference>
<evidence type="ECO:0000256" key="1">
    <source>
        <dbReference type="SAM" id="Coils"/>
    </source>
</evidence>
<dbReference type="GeneTree" id="ENSGT00390000004927"/>
<dbReference type="HOGENOM" id="CLU_096512_0_0_1"/>
<dbReference type="RefSeq" id="XP_006004815.1">
    <property type="nucleotide sequence ID" value="XM_006004753.3"/>
</dbReference>
<reference evidence="3" key="1">
    <citation type="submission" date="2011-08" db="EMBL/GenBank/DDBJ databases">
        <title>The draft genome of Latimeria chalumnae.</title>
        <authorList>
            <person name="Di Palma F."/>
            <person name="Alfoldi J."/>
            <person name="Johnson J."/>
            <person name="Berlin A."/>
            <person name="Gnerre S."/>
            <person name="Jaffe D."/>
            <person name="MacCallum I."/>
            <person name="Young S."/>
            <person name="Walker B.J."/>
            <person name="Lander E."/>
            <person name="Lindblad-Toh K."/>
        </authorList>
    </citation>
    <scope>NUCLEOTIDE SEQUENCE [LARGE SCALE GENOMIC DNA]</scope>
    <source>
        <strain evidence="3">Wild caught</strain>
    </source>
</reference>
<dbReference type="GO" id="GO:0005813">
    <property type="term" value="C:centrosome"/>
    <property type="evidence" value="ECO:0007669"/>
    <property type="project" value="TreeGrafter"/>
</dbReference>
<dbReference type="EMBL" id="AFYH01154467">
    <property type="status" value="NOT_ANNOTATED_CDS"/>
    <property type="molecule type" value="Genomic_DNA"/>
</dbReference>
<accession>H3AVY9</accession>
<dbReference type="PANTHER" id="PTHR16039:SF1">
    <property type="entry name" value="HAUS AUGMIN-LIKE COMPLEX SUBUNIT 2"/>
    <property type="match status" value="1"/>
</dbReference>
<dbReference type="Proteomes" id="UP000008672">
    <property type="component" value="Unassembled WGS sequence"/>
</dbReference>
<dbReference type="PRINTS" id="PR02088">
    <property type="entry name" value="HAUSAUGMINL2"/>
</dbReference>
<keyword evidence="1" id="KW-0175">Coiled coil</keyword>
<dbReference type="KEGG" id="lcm:102360847"/>
<dbReference type="InParanoid" id="H3AVY9"/>
<gene>
    <name evidence="2" type="primary">HAUS2</name>
</gene>
<dbReference type="AlphaFoldDB" id="H3AVY9"/>
<dbReference type="EMBL" id="AFYH01154468">
    <property type="status" value="NOT_ANNOTATED_CDS"/>
    <property type="molecule type" value="Genomic_DNA"/>
</dbReference>
<reference evidence="2" key="3">
    <citation type="submission" date="2025-09" db="UniProtKB">
        <authorList>
            <consortium name="Ensembl"/>
        </authorList>
    </citation>
    <scope>IDENTIFICATION</scope>
</reference>
<evidence type="ECO:0000313" key="3">
    <source>
        <dbReference type="Proteomes" id="UP000008672"/>
    </source>
</evidence>
<feature type="coiled-coil region" evidence="1">
    <location>
        <begin position="52"/>
        <end position="111"/>
    </location>
</feature>
<dbReference type="GO" id="GO:0007020">
    <property type="term" value="P:microtubule nucleation"/>
    <property type="evidence" value="ECO:0007669"/>
    <property type="project" value="TreeGrafter"/>
</dbReference>
<dbReference type="CTD" id="55142"/>
<dbReference type="OrthoDB" id="2436605at2759"/>
<feature type="coiled-coil region" evidence="1">
    <location>
        <begin position="158"/>
        <end position="192"/>
    </location>
</feature>
<dbReference type="Pfam" id="PF15003">
    <property type="entry name" value="HAUS2"/>
    <property type="match status" value="1"/>
</dbReference>
<dbReference type="PANTHER" id="PTHR16039">
    <property type="entry name" value="HAUS AUGMIN-LIKE COMPLEX SUBUNIT 2"/>
    <property type="match status" value="1"/>
</dbReference>
<dbReference type="GO" id="GO:0007098">
    <property type="term" value="P:centrosome cycle"/>
    <property type="evidence" value="ECO:0007669"/>
    <property type="project" value="InterPro"/>
</dbReference>
<sequence length="205" mass="23429">MDSVNPWDSVQPTAAASVLAKCVSSGVLTRETLDACWKGAPCFVRFSEVEKIAAINSEIMQKELEIELLKLEKETADVVHPFFLADKFQALQAMNSHLQEVLKQKTKLRKRLMKPLCQENLVIEANFHRYVAELLGLAISFIEKLDAYLQTVRTIPQLKRSLAEMERAQAKMNVLVTEVEELTEKILKWREQQGRDLVPKPFSFL</sequence>
<dbReference type="GO" id="GO:0070652">
    <property type="term" value="C:HAUS complex"/>
    <property type="evidence" value="ECO:0007669"/>
    <property type="project" value="InterPro"/>
</dbReference>
<dbReference type="STRING" id="7897.ENSLACP00000013810"/>
<evidence type="ECO:0000313" key="2">
    <source>
        <dbReference type="Ensembl" id="ENSLACP00000013810.2"/>
    </source>
</evidence>
<dbReference type="InterPro" id="IPR026242">
    <property type="entry name" value="HAUS2_metazoa"/>
</dbReference>
<name>H3AVY9_LATCH</name>
<protein>
    <submittedName>
        <fullName evidence="2">HAUS augmin like complex subunit 2</fullName>
    </submittedName>
</protein>
<dbReference type="GO" id="GO:1990498">
    <property type="term" value="C:mitotic spindle microtubule"/>
    <property type="evidence" value="ECO:0007669"/>
    <property type="project" value="TreeGrafter"/>
</dbReference>
<dbReference type="eggNOG" id="ENOG502RY4E">
    <property type="taxonomic scope" value="Eukaryota"/>
</dbReference>
<proteinExistence type="predicted"/>
<dbReference type="GeneID" id="102360847"/>
<reference evidence="2" key="2">
    <citation type="submission" date="2025-08" db="UniProtKB">
        <authorList>
            <consortium name="Ensembl"/>
        </authorList>
    </citation>
    <scope>IDENTIFICATION</scope>
</reference>
<dbReference type="FunCoup" id="H3AVY9">
    <property type="interactions" value="913"/>
</dbReference>
<keyword evidence="3" id="KW-1185">Reference proteome</keyword>
<dbReference type="Ensembl" id="ENSLACT00000013907.2">
    <property type="protein sequence ID" value="ENSLACP00000013810.2"/>
    <property type="gene ID" value="ENSLACG00000012157.2"/>
</dbReference>
<dbReference type="OMA" id="AKMDMLV"/>
<dbReference type="InterPro" id="IPR028346">
    <property type="entry name" value="HAUS2"/>
</dbReference>
<dbReference type="Bgee" id="ENSLACG00000012157">
    <property type="expression patterns" value="Expressed in pelvic fin and 6 other cell types or tissues"/>
</dbReference>
<organism evidence="2 3">
    <name type="scientific">Latimeria chalumnae</name>
    <name type="common">Coelacanth</name>
    <dbReference type="NCBI Taxonomy" id="7897"/>
    <lineage>
        <taxon>Eukaryota</taxon>
        <taxon>Metazoa</taxon>
        <taxon>Chordata</taxon>
        <taxon>Craniata</taxon>
        <taxon>Vertebrata</taxon>
        <taxon>Euteleostomi</taxon>
        <taxon>Coelacanthiformes</taxon>
        <taxon>Coelacanthidae</taxon>
        <taxon>Latimeria</taxon>
    </lineage>
</organism>